<evidence type="ECO:0000313" key="8">
    <source>
        <dbReference type="EMBL" id="KAF7138866.1"/>
    </source>
</evidence>
<dbReference type="AlphaFoldDB" id="A0A834GTE4"/>
<comment type="similarity">
    <text evidence="2">Belongs to the CWC21 family.</text>
</comment>
<dbReference type="PANTHER" id="PTHR36562">
    <property type="entry name" value="SERINE/ARGININE REPETITIVE MATRIX 2"/>
    <property type="match status" value="1"/>
</dbReference>
<evidence type="ECO:0000256" key="5">
    <source>
        <dbReference type="ARBA" id="ARBA00023187"/>
    </source>
</evidence>
<keyword evidence="5" id="KW-0508">mRNA splicing</keyword>
<evidence type="ECO:0000259" key="7">
    <source>
        <dbReference type="SMART" id="SM01115"/>
    </source>
</evidence>
<dbReference type="PANTHER" id="PTHR36562:SF5">
    <property type="entry name" value="SERINE_ARGININE REPETITIVE MATRIX 2"/>
    <property type="match status" value="1"/>
</dbReference>
<keyword evidence="4" id="KW-0747">Spliceosome</keyword>
<reference evidence="8" key="1">
    <citation type="submission" date="2019-11" db="EMBL/GenBank/DDBJ databases">
        <authorList>
            <person name="Liu Y."/>
            <person name="Hou J."/>
            <person name="Li T.-Q."/>
            <person name="Guan C.-H."/>
            <person name="Wu X."/>
            <person name="Wu H.-Z."/>
            <person name="Ling F."/>
            <person name="Zhang R."/>
            <person name="Shi X.-G."/>
            <person name="Ren J.-P."/>
            <person name="Chen E.-F."/>
            <person name="Sun J.-M."/>
        </authorList>
    </citation>
    <scope>NUCLEOTIDE SEQUENCE</scope>
    <source>
        <strain evidence="8">Adult_tree_wgs_1</strain>
        <tissue evidence="8">Leaves</tissue>
    </source>
</reference>
<dbReference type="GO" id="GO:0005681">
    <property type="term" value="C:spliceosomal complex"/>
    <property type="evidence" value="ECO:0007669"/>
    <property type="project" value="UniProtKB-KW"/>
</dbReference>
<comment type="subcellular location">
    <subcellularLocation>
        <location evidence="1">Nucleus</location>
    </subcellularLocation>
</comment>
<dbReference type="GO" id="GO:0006397">
    <property type="term" value="P:mRNA processing"/>
    <property type="evidence" value="ECO:0007669"/>
    <property type="project" value="UniProtKB-KW"/>
</dbReference>
<dbReference type="Proteomes" id="UP000626092">
    <property type="component" value="Unassembled WGS sequence"/>
</dbReference>
<name>A0A834GTE4_RHOSS</name>
<gene>
    <name evidence="8" type="ORF">RHSIM_Rhsim07G0241300</name>
</gene>
<dbReference type="EMBL" id="WJXA01000007">
    <property type="protein sequence ID" value="KAF7138866.1"/>
    <property type="molecule type" value="Genomic_DNA"/>
</dbReference>
<keyword evidence="3" id="KW-0507">mRNA processing</keyword>
<organism evidence="8 9">
    <name type="scientific">Rhododendron simsii</name>
    <name type="common">Sims's rhododendron</name>
    <dbReference type="NCBI Taxonomy" id="118357"/>
    <lineage>
        <taxon>Eukaryota</taxon>
        <taxon>Viridiplantae</taxon>
        <taxon>Streptophyta</taxon>
        <taxon>Embryophyta</taxon>
        <taxon>Tracheophyta</taxon>
        <taxon>Spermatophyta</taxon>
        <taxon>Magnoliopsida</taxon>
        <taxon>eudicotyledons</taxon>
        <taxon>Gunneridae</taxon>
        <taxon>Pentapetalae</taxon>
        <taxon>asterids</taxon>
        <taxon>Ericales</taxon>
        <taxon>Ericaceae</taxon>
        <taxon>Ericoideae</taxon>
        <taxon>Rhodoreae</taxon>
        <taxon>Rhododendron</taxon>
    </lineage>
</organism>
<keyword evidence="9" id="KW-1185">Reference proteome</keyword>
<evidence type="ECO:0000256" key="3">
    <source>
        <dbReference type="ARBA" id="ARBA00022664"/>
    </source>
</evidence>
<evidence type="ECO:0000256" key="4">
    <source>
        <dbReference type="ARBA" id="ARBA00022728"/>
    </source>
</evidence>
<keyword evidence="6" id="KW-0539">Nucleus</keyword>
<evidence type="ECO:0000313" key="9">
    <source>
        <dbReference type="Proteomes" id="UP000626092"/>
    </source>
</evidence>
<evidence type="ECO:0000256" key="6">
    <source>
        <dbReference type="ARBA" id="ARBA00023242"/>
    </source>
</evidence>
<dbReference type="CDD" id="cd21373">
    <property type="entry name" value="cwf21_SRRM2-like"/>
    <property type="match status" value="1"/>
</dbReference>
<dbReference type="OrthoDB" id="10267305at2759"/>
<dbReference type="InterPro" id="IPR013170">
    <property type="entry name" value="mRNA_splic_Cwf21_dom"/>
</dbReference>
<evidence type="ECO:0000256" key="1">
    <source>
        <dbReference type="ARBA" id="ARBA00004123"/>
    </source>
</evidence>
<comment type="caution">
    <text evidence="8">The sequence shown here is derived from an EMBL/GenBank/DDBJ whole genome shotgun (WGS) entry which is preliminary data.</text>
</comment>
<proteinExistence type="inferred from homology"/>
<dbReference type="SMART" id="SM01115">
    <property type="entry name" value="cwf21"/>
    <property type="match status" value="1"/>
</dbReference>
<feature type="domain" description="CWF21" evidence="7">
    <location>
        <begin position="55"/>
        <end position="102"/>
    </location>
</feature>
<dbReference type="InterPro" id="IPR051372">
    <property type="entry name" value="CWC21"/>
</dbReference>
<dbReference type="Pfam" id="PF08312">
    <property type="entry name" value="cwf21"/>
    <property type="match status" value="1"/>
</dbReference>
<sequence length="109" mass="12311">MHDSIGLKTPRGSGTNRYIQGNRFFVRPKSGGGGKVVVENKKGDVVFKKPNEEILKHDRKRQIELKLVVLEDKLIDLGYTEPEAEVSDKLAESRRNLLEKLPARTNLSL</sequence>
<protein>
    <recommendedName>
        <fullName evidence="7">CWF21 domain-containing protein</fullName>
    </recommendedName>
</protein>
<dbReference type="GO" id="GO:0008380">
    <property type="term" value="P:RNA splicing"/>
    <property type="evidence" value="ECO:0007669"/>
    <property type="project" value="UniProtKB-KW"/>
</dbReference>
<accession>A0A834GTE4</accession>
<evidence type="ECO:0000256" key="2">
    <source>
        <dbReference type="ARBA" id="ARBA00005954"/>
    </source>
</evidence>